<sequence length="106" mass="12064">MLNGMPLPESKLCGLNGVESWRRAMIGVKRKPKPVSKYTSYSPPDVDSLDLIDKFALEDYLLGRDIEWCKTIGEAKAYHRRINKAIDEALNELLKNELIKRSTENG</sequence>
<proteinExistence type="predicted"/>
<accession>A0A8S5UJ56</accession>
<protein>
    <submittedName>
        <fullName evidence="1">Uncharacterized protein</fullName>
    </submittedName>
</protein>
<reference evidence="1" key="1">
    <citation type="journal article" date="2021" name="Proc. Natl. Acad. Sci. U.S.A.">
        <title>A Catalog of Tens of Thousands of Viruses from Human Metagenomes Reveals Hidden Associations with Chronic Diseases.</title>
        <authorList>
            <person name="Tisza M.J."/>
            <person name="Buck C.B."/>
        </authorList>
    </citation>
    <scope>NUCLEOTIDE SEQUENCE</scope>
    <source>
        <strain evidence="1">CtTDf8</strain>
    </source>
</reference>
<dbReference type="EMBL" id="BK016093">
    <property type="protein sequence ID" value="DAF94512.1"/>
    <property type="molecule type" value="Genomic_DNA"/>
</dbReference>
<name>A0A8S5UJ56_9CAUD</name>
<organism evidence="1">
    <name type="scientific">Siphoviridae sp. ctTDf8</name>
    <dbReference type="NCBI Taxonomy" id="2825517"/>
    <lineage>
        <taxon>Viruses</taxon>
        <taxon>Duplodnaviria</taxon>
        <taxon>Heunggongvirae</taxon>
        <taxon>Uroviricota</taxon>
        <taxon>Caudoviricetes</taxon>
    </lineage>
</organism>
<evidence type="ECO:0000313" key="1">
    <source>
        <dbReference type="EMBL" id="DAF94512.1"/>
    </source>
</evidence>